<comment type="similarity">
    <text evidence="1">Belongs to the Mu gp47/PBSX XkdT family.</text>
</comment>
<dbReference type="PANTHER" id="PTHR37829">
    <property type="entry name" value="PHAGE-LIKE ELEMENT PBSX PROTEIN XKDT"/>
    <property type="match status" value="1"/>
</dbReference>
<evidence type="ECO:0000313" key="5">
    <source>
        <dbReference type="EMBL" id="MFC3716796.1"/>
    </source>
</evidence>
<keyword evidence="6" id="KW-1185">Reference proteome</keyword>
<dbReference type="Pfam" id="PF04865">
    <property type="entry name" value="Baseplate_J"/>
    <property type="match status" value="1"/>
</dbReference>
<proteinExistence type="inferred from homology"/>
<comment type="caution">
    <text evidence="5">The sequence shown here is derived from an EMBL/GenBank/DDBJ whole genome shotgun (WGS) entry which is preliminary data.</text>
</comment>
<feature type="domain" description="Baseplate J-like C-terminal" evidence="4">
    <location>
        <begin position="272"/>
        <end position="349"/>
    </location>
</feature>
<dbReference type="Proteomes" id="UP001595705">
    <property type="component" value="Unassembled WGS sequence"/>
</dbReference>
<gene>
    <name evidence="5" type="ORF">ACFONC_11605</name>
</gene>
<protein>
    <submittedName>
        <fullName evidence="5">Baseplate J/gp47 family protein</fullName>
    </submittedName>
</protein>
<evidence type="ECO:0000259" key="4">
    <source>
        <dbReference type="Pfam" id="PF26079"/>
    </source>
</evidence>
<reference evidence="6" key="1">
    <citation type="journal article" date="2019" name="Int. J. Syst. Evol. Microbiol.">
        <title>The Global Catalogue of Microorganisms (GCM) 10K type strain sequencing project: providing services to taxonomists for standard genome sequencing and annotation.</title>
        <authorList>
            <consortium name="The Broad Institute Genomics Platform"/>
            <consortium name="The Broad Institute Genome Sequencing Center for Infectious Disease"/>
            <person name="Wu L."/>
            <person name="Ma J."/>
        </authorList>
    </citation>
    <scope>NUCLEOTIDE SEQUENCE [LARGE SCALE GENOMIC DNA]</scope>
    <source>
        <strain evidence="6">KCTC 42441</strain>
    </source>
</reference>
<dbReference type="Pfam" id="PF26078">
    <property type="entry name" value="Baseplate_J_M"/>
    <property type="match status" value="1"/>
</dbReference>
<accession>A0ABV7XLR4</accession>
<dbReference type="InterPro" id="IPR058530">
    <property type="entry name" value="Baseplate_J-like_C"/>
</dbReference>
<dbReference type="InterPro" id="IPR006949">
    <property type="entry name" value="Barrel_Baseplate_J-like"/>
</dbReference>
<dbReference type="InterPro" id="IPR052399">
    <property type="entry name" value="Phage_Baseplate_Assmbl_Protein"/>
</dbReference>
<dbReference type="Pfam" id="PF26079">
    <property type="entry name" value="Baseplate_J_C"/>
    <property type="match status" value="1"/>
</dbReference>
<evidence type="ECO:0000256" key="1">
    <source>
        <dbReference type="ARBA" id="ARBA00038087"/>
    </source>
</evidence>
<dbReference type="PANTHER" id="PTHR37829:SF3">
    <property type="entry name" value="PROTEIN JAYE-RELATED"/>
    <property type="match status" value="1"/>
</dbReference>
<dbReference type="EMBL" id="JBHRYA010000007">
    <property type="protein sequence ID" value="MFC3716796.1"/>
    <property type="molecule type" value="Genomic_DNA"/>
</dbReference>
<dbReference type="InterPro" id="IPR058531">
    <property type="entry name" value="Baseplate_J_M"/>
</dbReference>
<sequence length="350" mass="35917">MPFNRPSLSAIIDRVSADIESRLPGADARLRRSNLAVLARAQAGGMHGLYGYVDNVARQVMPDTAEAEVLERHASIWGLARKGADAAMGSVVFTGASGMIIPAGVLLQRADGVEYETSAAGTITAGTATLSVIARTPGEAGNATAGTRLALAAQIIGVSSAATVAAGGLSRGTDVEADAALRARVLARIQQPPHGGADFDYAGWALEVPGVTRVWVSPLEMGAGTVTVRFVRDGDAGILPDSAEVAAVQAYIDARRPVTAEVFVVAPVALPVNITLSAEPDSAEVRAAIEAELADVFLRESVPGGTLLFSHLNEAVSLASGEHDHTITVPAGDVVADTGEMPTLGTISWA</sequence>
<evidence type="ECO:0000259" key="2">
    <source>
        <dbReference type="Pfam" id="PF04865"/>
    </source>
</evidence>
<feature type="domain" description="Baseplate protein J-like barrel" evidence="2">
    <location>
        <begin position="91"/>
        <end position="166"/>
    </location>
</feature>
<feature type="domain" description="Baseplate J-like central" evidence="3">
    <location>
        <begin position="193"/>
        <end position="266"/>
    </location>
</feature>
<evidence type="ECO:0000259" key="3">
    <source>
        <dbReference type="Pfam" id="PF26078"/>
    </source>
</evidence>
<dbReference type="RefSeq" id="WP_386744204.1">
    <property type="nucleotide sequence ID" value="NZ_JBHRYA010000007.1"/>
</dbReference>
<organism evidence="5 6">
    <name type="scientific">Luteimonas soli</name>
    <dbReference type="NCBI Taxonomy" id="1648966"/>
    <lineage>
        <taxon>Bacteria</taxon>
        <taxon>Pseudomonadati</taxon>
        <taxon>Pseudomonadota</taxon>
        <taxon>Gammaproteobacteria</taxon>
        <taxon>Lysobacterales</taxon>
        <taxon>Lysobacteraceae</taxon>
        <taxon>Luteimonas</taxon>
    </lineage>
</organism>
<name>A0ABV7XLR4_9GAMM</name>
<evidence type="ECO:0000313" key="6">
    <source>
        <dbReference type="Proteomes" id="UP001595705"/>
    </source>
</evidence>